<protein>
    <submittedName>
        <fullName evidence="1">Uncharacterized protein</fullName>
    </submittedName>
</protein>
<gene>
    <name evidence="1" type="ORF">GX302_02750</name>
</gene>
<dbReference type="Proteomes" id="UP000585579">
    <property type="component" value="Unassembled WGS sequence"/>
</dbReference>
<comment type="caution">
    <text evidence="1">The sequence shown here is derived from an EMBL/GenBank/DDBJ whole genome shotgun (WGS) entry which is preliminary data.</text>
</comment>
<dbReference type="AlphaFoldDB" id="A0A7K4AT87"/>
<accession>A0A7K4AT87</accession>
<name>A0A7K4AT87_9EURY</name>
<evidence type="ECO:0000313" key="1">
    <source>
        <dbReference type="EMBL" id="NLK31780.1"/>
    </source>
</evidence>
<organism evidence="1 2">
    <name type="scientific">Methanosarcina flavescens</name>
    <dbReference type="NCBI Taxonomy" id="1715806"/>
    <lineage>
        <taxon>Archaea</taxon>
        <taxon>Methanobacteriati</taxon>
        <taxon>Methanobacteriota</taxon>
        <taxon>Stenosarchaea group</taxon>
        <taxon>Methanomicrobia</taxon>
        <taxon>Methanosarcinales</taxon>
        <taxon>Methanosarcinaceae</taxon>
        <taxon>Methanosarcina</taxon>
    </lineage>
</organism>
<sequence length="71" mass="8157">MGWVFWVLGIRSYSSTSVASPDQSHCAETVAPDYHADHAYQPFSLKPFLKRLVIKLFLKKFVFITPDRVRG</sequence>
<dbReference type="RefSeq" id="WP_167829650.1">
    <property type="nucleotide sequence ID" value="NZ_CP032683.1"/>
</dbReference>
<evidence type="ECO:0000313" key="2">
    <source>
        <dbReference type="Proteomes" id="UP000585579"/>
    </source>
</evidence>
<reference evidence="1 2" key="1">
    <citation type="journal article" date="2020" name="Biotechnol. Biofuels">
        <title>New insights from the biogas microbiome by comprehensive genome-resolved metagenomics of nearly 1600 species originating from multiple anaerobic digesters.</title>
        <authorList>
            <person name="Campanaro S."/>
            <person name="Treu L."/>
            <person name="Rodriguez-R L.M."/>
            <person name="Kovalovszki A."/>
            <person name="Ziels R.M."/>
            <person name="Maus I."/>
            <person name="Zhu X."/>
            <person name="Kougias P.G."/>
            <person name="Basile A."/>
            <person name="Luo G."/>
            <person name="Schluter A."/>
            <person name="Konstantinidis K.T."/>
            <person name="Angelidaki I."/>
        </authorList>
    </citation>
    <scope>NUCLEOTIDE SEQUENCE [LARGE SCALE GENOMIC DNA]</scope>
    <source>
        <strain evidence="1">AS22ysBPME_46</strain>
    </source>
</reference>
<proteinExistence type="predicted"/>
<dbReference type="GeneID" id="53689312"/>
<dbReference type="EMBL" id="JAAYQL010000015">
    <property type="protein sequence ID" value="NLK31780.1"/>
    <property type="molecule type" value="Genomic_DNA"/>
</dbReference>